<dbReference type="InterPro" id="IPR050228">
    <property type="entry name" value="Carboxylesterase_BioH"/>
</dbReference>
<gene>
    <name evidence="2" type="ORF">BX592_115115</name>
</gene>
<organism evidence="2 3">
    <name type="scientific">Paraburkholderia rhizosphaerae</name>
    <dbReference type="NCBI Taxonomy" id="480658"/>
    <lineage>
        <taxon>Bacteria</taxon>
        <taxon>Pseudomonadati</taxon>
        <taxon>Pseudomonadota</taxon>
        <taxon>Betaproteobacteria</taxon>
        <taxon>Burkholderiales</taxon>
        <taxon>Burkholderiaceae</taxon>
        <taxon>Paraburkholderia</taxon>
    </lineage>
</organism>
<accession>A0A4R8LKV3</accession>
<evidence type="ECO:0000256" key="1">
    <source>
        <dbReference type="SAM" id="SignalP"/>
    </source>
</evidence>
<dbReference type="PROSITE" id="PS51257">
    <property type="entry name" value="PROKAR_LIPOPROTEIN"/>
    <property type="match status" value="1"/>
</dbReference>
<feature type="signal peptide" evidence="1">
    <location>
        <begin position="1"/>
        <end position="25"/>
    </location>
</feature>
<keyword evidence="1" id="KW-0732">Signal</keyword>
<dbReference type="Proteomes" id="UP000295509">
    <property type="component" value="Unassembled WGS sequence"/>
</dbReference>
<dbReference type="RefSeq" id="WP_243849638.1">
    <property type="nucleotide sequence ID" value="NZ_JBHLUW010000059.1"/>
</dbReference>
<dbReference type="InterPro" id="IPR029058">
    <property type="entry name" value="AB_hydrolase_fold"/>
</dbReference>
<dbReference type="Gene3D" id="3.40.50.1820">
    <property type="entry name" value="alpha/beta hydrolase"/>
    <property type="match status" value="1"/>
</dbReference>
<reference evidence="2 3" key="1">
    <citation type="submission" date="2019-03" db="EMBL/GenBank/DDBJ databases">
        <title>Genomic Encyclopedia of Type Strains, Phase III (KMG-III): the genomes of soil and plant-associated and newly described type strains.</title>
        <authorList>
            <person name="Whitman W."/>
        </authorList>
    </citation>
    <scope>NUCLEOTIDE SEQUENCE [LARGE SCALE GENOMIC DNA]</scope>
    <source>
        <strain evidence="2 3">LMG 29544</strain>
    </source>
</reference>
<dbReference type="PANTHER" id="PTHR43194">
    <property type="entry name" value="HYDROLASE ALPHA/BETA FOLD FAMILY"/>
    <property type="match status" value="1"/>
</dbReference>
<dbReference type="SUPFAM" id="SSF53474">
    <property type="entry name" value="alpha/beta-Hydrolases"/>
    <property type="match status" value="1"/>
</dbReference>
<protein>
    <recommendedName>
        <fullName evidence="4">Esterase</fullName>
    </recommendedName>
</protein>
<sequence>MKGKLAAAMRNLGLCVALAGLTACASGPMDVSGTTPGPLSIASEGSFFIGGHDVHSDTLSTVPNYATSGTVTVGQVYVSYQVPTHARPLSLTLIHGCCLTGKTWETTPDGRMGWDEYFVRHGFPTYVIDQADRGRSATDIETINAVKEGKAPVTALPALFAASHEAAWAIFRFGPQYPQRFPGEQFPLDSQSGLWQQMVPDWIASLPTPNPTVPALSQLAAKLRNTVLISHSQAGIYPFQAAALSPNGIAAIVALEPAECPSATGDLTPYTKIPILVLFGDYIDQSPRWAPRLNACRAFADAAVRAGGHVQLVLLPDVGIHGNTHMMMQDRNSLDVANWVLHWIDTHVTAAAS</sequence>
<evidence type="ECO:0000313" key="2">
    <source>
        <dbReference type="EMBL" id="TDY45148.1"/>
    </source>
</evidence>
<dbReference type="AlphaFoldDB" id="A0A4R8LKV3"/>
<evidence type="ECO:0008006" key="4">
    <source>
        <dbReference type="Google" id="ProtNLM"/>
    </source>
</evidence>
<feature type="chain" id="PRO_5020982982" description="Esterase" evidence="1">
    <location>
        <begin position="26"/>
        <end position="353"/>
    </location>
</feature>
<keyword evidence="3" id="KW-1185">Reference proteome</keyword>
<dbReference type="CDD" id="cd12807">
    <property type="entry name" value="Esterase_713"/>
    <property type="match status" value="1"/>
</dbReference>
<evidence type="ECO:0000313" key="3">
    <source>
        <dbReference type="Proteomes" id="UP000295509"/>
    </source>
</evidence>
<dbReference type="PANTHER" id="PTHR43194:SF2">
    <property type="entry name" value="PEROXISOMAL MEMBRANE PROTEIN LPX1"/>
    <property type="match status" value="1"/>
</dbReference>
<proteinExistence type="predicted"/>
<dbReference type="EMBL" id="SORE01000015">
    <property type="protein sequence ID" value="TDY45148.1"/>
    <property type="molecule type" value="Genomic_DNA"/>
</dbReference>
<name>A0A4R8LKV3_9BURK</name>
<comment type="caution">
    <text evidence="2">The sequence shown here is derived from an EMBL/GenBank/DDBJ whole genome shotgun (WGS) entry which is preliminary data.</text>
</comment>